<dbReference type="AlphaFoldDB" id="A0A8X6XQT5"/>
<protein>
    <submittedName>
        <fullName evidence="1">Uncharacterized protein</fullName>
    </submittedName>
</protein>
<reference evidence="1" key="1">
    <citation type="submission" date="2020-08" db="EMBL/GenBank/DDBJ databases">
        <title>Multicomponent nature underlies the extraordinary mechanical properties of spider dragline silk.</title>
        <authorList>
            <person name="Kono N."/>
            <person name="Nakamura H."/>
            <person name="Mori M."/>
            <person name="Yoshida Y."/>
            <person name="Ohtoshi R."/>
            <person name="Malay A.D."/>
            <person name="Moran D.A.P."/>
            <person name="Tomita M."/>
            <person name="Numata K."/>
            <person name="Arakawa K."/>
        </authorList>
    </citation>
    <scope>NUCLEOTIDE SEQUENCE</scope>
</reference>
<evidence type="ECO:0000313" key="2">
    <source>
        <dbReference type="Proteomes" id="UP000886998"/>
    </source>
</evidence>
<name>A0A8X6XQT5_9ARAC</name>
<gene>
    <name evidence="1" type="ORF">TNIN_62941</name>
</gene>
<keyword evidence="2" id="KW-1185">Reference proteome</keyword>
<organism evidence="1 2">
    <name type="scientific">Trichonephila inaurata madagascariensis</name>
    <dbReference type="NCBI Taxonomy" id="2747483"/>
    <lineage>
        <taxon>Eukaryota</taxon>
        <taxon>Metazoa</taxon>
        <taxon>Ecdysozoa</taxon>
        <taxon>Arthropoda</taxon>
        <taxon>Chelicerata</taxon>
        <taxon>Arachnida</taxon>
        <taxon>Araneae</taxon>
        <taxon>Araneomorphae</taxon>
        <taxon>Entelegynae</taxon>
        <taxon>Araneoidea</taxon>
        <taxon>Nephilidae</taxon>
        <taxon>Trichonephila</taxon>
        <taxon>Trichonephila inaurata</taxon>
    </lineage>
</organism>
<accession>A0A8X6XQT5</accession>
<proteinExistence type="predicted"/>
<dbReference type="Proteomes" id="UP000886998">
    <property type="component" value="Unassembled WGS sequence"/>
</dbReference>
<evidence type="ECO:0000313" key="1">
    <source>
        <dbReference type="EMBL" id="GFY58493.1"/>
    </source>
</evidence>
<comment type="caution">
    <text evidence="1">The sequence shown here is derived from an EMBL/GenBank/DDBJ whole genome shotgun (WGS) entry which is preliminary data.</text>
</comment>
<dbReference type="EMBL" id="BMAV01012122">
    <property type="protein sequence ID" value="GFY58493.1"/>
    <property type="molecule type" value="Genomic_DNA"/>
</dbReference>
<sequence length="143" mass="16123">MGITSPGAWTPLSLALGTAFSSSYNRLSNRGRLSSSFHSLSRLKHSANSPSNKTLFQQRALTSASSAFLYSFGEEEKEYLLFRDFLKEDMTEKLSLTTILTNSFQWEVMKVWGKSDGFVIFSMLEVLSVWLSGNFYPQYGKFG</sequence>